<evidence type="ECO:0000313" key="6">
    <source>
        <dbReference type="Proteomes" id="UP000433575"/>
    </source>
</evidence>
<dbReference type="Pfam" id="PF00440">
    <property type="entry name" value="TetR_N"/>
    <property type="match status" value="1"/>
</dbReference>
<dbReference type="InterPro" id="IPR001647">
    <property type="entry name" value="HTH_TetR"/>
</dbReference>
<dbReference type="Gene3D" id="1.10.357.10">
    <property type="entry name" value="Tetracycline Repressor, domain 2"/>
    <property type="match status" value="1"/>
</dbReference>
<comment type="caution">
    <text evidence="4">The sequence shown here is derived from an EMBL/GenBank/DDBJ whole genome shotgun (WGS) entry which is preliminary data.</text>
</comment>
<dbReference type="InterPro" id="IPR050624">
    <property type="entry name" value="HTH-type_Tx_Regulator"/>
</dbReference>
<dbReference type="SUPFAM" id="SSF48498">
    <property type="entry name" value="Tetracyclin repressor-like, C-terminal domain"/>
    <property type="match status" value="1"/>
</dbReference>
<dbReference type="Gene3D" id="1.10.10.60">
    <property type="entry name" value="Homeodomain-like"/>
    <property type="match status" value="1"/>
</dbReference>
<dbReference type="EMBL" id="WKPJ01000036">
    <property type="protein sequence ID" value="MSA90877.1"/>
    <property type="molecule type" value="Genomic_DNA"/>
</dbReference>
<protein>
    <submittedName>
        <fullName evidence="4">TetR family transcriptional regulator</fullName>
    </submittedName>
</protein>
<evidence type="ECO:0000256" key="1">
    <source>
        <dbReference type="ARBA" id="ARBA00023125"/>
    </source>
</evidence>
<sequence>MNEKFYELPAEKQQRIINAGLEVFGAYDYPQASTDDIAAKAGISKGLLFYYFKNKKEFYLFLFDYCCNFFHQQICTENFIQITDFFDLMEYAARIKYSLILQYPHFMNFVMKAYYSRREEVSEAMKERIGSTIGEIYTVYFKNIDFSRFKEEVDPQKLLNMLTWMAEGYIQDKLRQSETLNIDELMQDFHDWQKMFRKIAYKEVSDETHSQS</sequence>
<gene>
    <name evidence="5" type="ORF">GKD88_15885</name>
    <name evidence="4" type="ORF">GKE08_16210</name>
</gene>
<name>A0A6N7SAK7_9FIRM</name>
<keyword evidence="1 2" id="KW-0238">DNA-binding</keyword>
<dbReference type="AlphaFoldDB" id="A0A6N7SAK7"/>
<dbReference type="SUPFAM" id="SSF46689">
    <property type="entry name" value="Homeodomain-like"/>
    <property type="match status" value="1"/>
</dbReference>
<evidence type="ECO:0000259" key="3">
    <source>
        <dbReference type="PROSITE" id="PS50977"/>
    </source>
</evidence>
<evidence type="ECO:0000313" key="4">
    <source>
        <dbReference type="EMBL" id="MSA90877.1"/>
    </source>
</evidence>
<evidence type="ECO:0000313" key="5">
    <source>
        <dbReference type="EMBL" id="MSC34608.1"/>
    </source>
</evidence>
<dbReference type="InterPro" id="IPR036271">
    <property type="entry name" value="Tet_transcr_reg_TetR-rel_C_sf"/>
</dbReference>
<feature type="domain" description="HTH tetR-type" evidence="3">
    <location>
        <begin position="10"/>
        <end position="70"/>
    </location>
</feature>
<accession>A0A6N7SAK7</accession>
<keyword evidence="7" id="KW-1185">Reference proteome</keyword>
<evidence type="ECO:0000256" key="2">
    <source>
        <dbReference type="PROSITE-ProRule" id="PRU00335"/>
    </source>
</evidence>
<dbReference type="EMBL" id="WKPI01000038">
    <property type="protein sequence ID" value="MSC34608.1"/>
    <property type="molecule type" value="Genomic_DNA"/>
</dbReference>
<dbReference type="InterPro" id="IPR009057">
    <property type="entry name" value="Homeodomain-like_sf"/>
</dbReference>
<dbReference type="PROSITE" id="PS50977">
    <property type="entry name" value="HTH_TETR_2"/>
    <property type="match status" value="1"/>
</dbReference>
<proteinExistence type="predicted"/>
<dbReference type="OrthoDB" id="9780939at2"/>
<dbReference type="Proteomes" id="UP000433575">
    <property type="component" value="Unassembled WGS sequence"/>
</dbReference>
<dbReference type="GO" id="GO:0003677">
    <property type="term" value="F:DNA binding"/>
    <property type="evidence" value="ECO:0007669"/>
    <property type="project" value="UniProtKB-UniRule"/>
</dbReference>
<dbReference type="PANTHER" id="PTHR43479:SF11">
    <property type="entry name" value="ACREF_ENVCD OPERON REPRESSOR-RELATED"/>
    <property type="match status" value="1"/>
</dbReference>
<organism evidence="4 6">
    <name type="scientific">Holdemania massiliensis</name>
    <dbReference type="NCBI Taxonomy" id="1468449"/>
    <lineage>
        <taxon>Bacteria</taxon>
        <taxon>Bacillati</taxon>
        <taxon>Bacillota</taxon>
        <taxon>Erysipelotrichia</taxon>
        <taxon>Erysipelotrichales</taxon>
        <taxon>Erysipelotrichaceae</taxon>
        <taxon>Holdemania</taxon>
    </lineage>
</organism>
<feature type="DNA-binding region" description="H-T-H motif" evidence="2">
    <location>
        <begin position="33"/>
        <end position="52"/>
    </location>
</feature>
<reference evidence="6 7" key="1">
    <citation type="journal article" date="2019" name="Nat. Med.">
        <title>A library of human gut bacterial isolates paired with longitudinal multiomics data enables mechanistic microbiome research.</title>
        <authorList>
            <person name="Poyet M."/>
            <person name="Groussin M."/>
            <person name="Gibbons S.M."/>
            <person name="Avila-Pacheco J."/>
            <person name="Jiang X."/>
            <person name="Kearney S.M."/>
            <person name="Perrotta A.R."/>
            <person name="Berdy B."/>
            <person name="Zhao S."/>
            <person name="Lieberman T.D."/>
            <person name="Swanson P.K."/>
            <person name="Smith M."/>
            <person name="Roesemann S."/>
            <person name="Alexander J.E."/>
            <person name="Rich S.A."/>
            <person name="Livny J."/>
            <person name="Vlamakis H."/>
            <person name="Clish C."/>
            <person name="Bullock K."/>
            <person name="Deik A."/>
            <person name="Scott J."/>
            <person name="Pierce K.A."/>
            <person name="Xavier R.J."/>
            <person name="Alm E.J."/>
        </authorList>
    </citation>
    <scope>NUCLEOTIDE SEQUENCE [LARGE SCALE GENOMIC DNA]</scope>
    <source>
        <strain evidence="4 6">BIOML-A4</strain>
        <strain evidence="5 7">BIOML-A5</strain>
    </source>
</reference>
<evidence type="ECO:0000313" key="7">
    <source>
        <dbReference type="Proteomes" id="UP000480929"/>
    </source>
</evidence>
<dbReference type="Proteomes" id="UP000480929">
    <property type="component" value="Unassembled WGS sequence"/>
</dbReference>
<dbReference type="PANTHER" id="PTHR43479">
    <property type="entry name" value="ACREF/ENVCD OPERON REPRESSOR-RELATED"/>
    <property type="match status" value="1"/>
</dbReference>
<dbReference type="RefSeq" id="WP_154240302.1">
    <property type="nucleotide sequence ID" value="NZ_CALJPI010000232.1"/>
</dbReference>
<dbReference type="PRINTS" id="PR00455">
    <property type="entry name" value="HTHTETR"/>
</dbReference>